<evidence type="ECO:0000313" key="1">
    <source>
        <dbReference type="EMBL" id="SDW76199.1"/>
    </source>
</evidence>
<dbReference type="InterPro" id="IPR010865">
    <property type="entry name" value="DUF1499"/>
</dbReference>
<keyword evidence="2" id="KW-1185">Reference proteome</keyword>
<evidence type="ECO:0008006" key="3">
    <source>
        <dbReference type="Google" id="ProtNLM"/>
    </source>
</evidence>
<dbReference type="STRING" id="564137.SAMN04488238_103284"/>
<name>A0A1H2W826_9RHOB</name>
<dbReference type="RefSeq" id="WP_223814211.1">
    <property type="nucleotide sequence ID" value="NZ_CP061498.1"/>
</dbReference>
<dbReference type="AlphaFoldDB" id="A0A1H2W826"/>
<gene>
    <name evidence="1" type="ORF">SAMN04488238_103284</name>
</gene>
<evidence type="ECO:0000313" key="2">
    <source>
        <dbReference type="Proteomes" id="UP000198539"/>
    </source>
</evidence>
<reference evidence="1 2" key="1">
    <citation type="submission" date="2016-10" db="EMBL/GenBank/DDBJ databases">
        <authorList>
            <person name="de Groot N.N."/>
        </authorList>
    </citation>
    <scope>NUCLEOTIDE SEQUENCE [LARGE SCALE GENOMIC DNA]</scope>
    <source>
        <strain evidence="1 2">CGMCC 1.8894</strain>
    </source>
</reference>
<protein>
    <recommendedName>
        <fullName evidence="3">DUF1499 domain-containing protein</fullName>
    </recommendedName>
</protein>
<dbReference type="Proteomes" id="UP000198539">
    <property type="component" value="Unassembled WGS sequence"/>
</dbReference>
<dbReference type="EMBL" id="FNOM01000003">
    <property type="protein sequence ID" value="SDW76199.1"/>
    <property type="molecule type" value="Genomic_DNA"/>
</dbReference>
<organism evidence="1 2">
    <name type="scientific">Roseicitreum antarcticum</name>
    <dbReference type="NCBI Taxonomy" id="564137"/>
    <lineage>
        <taxon>Bacteria</taxon>
        <taxon>Pseudomonadati</taxon>
        <taxon>Pseudomonadota</taxon>
        <taxon>Alphaproteobacteria</taxon>
        <taxon>Rhodobacterales</taxon>
        <taxon>Paracoccaceae</taxon>
        <taxon>Roseicitreum</taxon>
    </lineage>
</organism>
<dbReference type="Pfam" id="PF07386">
    <property type="entry name" value="DUF1499"/>
    <property type="match status" value="1"/>
</dbReference>
<sequence length="152" mass="16360">MIKLIGIVVLLGLAGLMLFVRVSPNAPADWHEDPALVQKPSKPNAHLIRLVGGDEIAPIYALTPEALAERIDQIAREDGAELLAGSVADGHMTYISRSTLMGFPDFTSVKVSRAGDGATFSAFARARFGQSDMGVNRARLTRWLAALEDMVD</sequence>
<accession>A0A1H2W826</accession>
<proteinExistence type="predicted"/>